<dbReference type="Pfam" id="PF15967">
    <property type="entry name" value="Nucleoporin_FG2"/>
    <property type="match status" value="1"/>
</dbReference>
<keyword evidence="5" id="KW-0811">Translocation</keyword>
<feature type="compositionally biased region" description="Low complexity" evidence="8">
    <location>
        <begin position="482"/>
        <end position="493"/>
    </location>
</feature>
<dbReference type="OrthoDB" id="2538017at2759"/>
<dbReference type="GO" id="GO:0005643">
    <property type="term" value="C:nuclear pore"/>
    <property type="evidence" value="ECO:0007669"/>
    <property type="project" value="UniProtKB-SubCell"/>
</dbReference>
<dbReference type="AlphaFoldDB" id="A0A8T2VBI3"/>
<keyword evidence="10" id="KW-1185">Reference proteome</keyword>
<comment type="subcellular location">
    <subcellularLocation>
        <location evidence="1">Nucleus</location>
        <location evidence="1">Nuclear pore complex</location>
    </subcellularLocation>
</comment>
<dbReference type="GO" id="GO:0051028">
    <property type="term" value="P:mRNA transport"/>
    <property type="evidence" value="ECO:0007669"/>
    <property type="project" value="UniProtKB-KW"/>
</dbReference>
<name>A0A8T2VBI3_CERRI</name>
<evidence type="ECO:0000313" key="9">
    <source>
        <dbReference type="EMBL" id="KAH7444732.1"/>
    </source>
</evidence>
<keyword evidence="2" id="KW-0813">Transport</keyword>
<dbReference type="Gene3D" id="6.10.140.1350">
    <property type="match status" value="1"/>
</dbReference>
<reference evidence="9" key="1">
    <citation type="submission" date="2021-08" db="EMBL/GenBank/DDBJ databases">
        <title>WGS assembly of Ceratopteris richardii.</title>
        <authorList>
            <person name="Marchant D.B."/>
            <person name="Chen G."/>
            <person name="Jenkins J."/>
            <person name="Shu S."/>
            <person name="Leebens-Mack J."/>
            <person name="Grimwood J."/>
            <person name="Schmutz J."/>
            <person name="Soltis P."/>
            <person name="Soltis D."/>
            <person name="Chen Z.-H."/>
        </authorList>
    </citation>
    <scope>NUCLEOTIDE SEQUENCE</scope>
    <source>
        <strain evidence="9">Whitten #5841</strain>
        <tissue evidence="9">Leaf</tissue>
    </source>
</reference>
<evidence type="ECO:0000256" key="2">
    <source>
        <dbReference type="ARBA" id="ARBA00022448"/>
    </source>
</evidence>
<dbReference type="PANTHER" id="PTHR13437">
    <property type="entry name" value="NUCLEOPORIN P58/P45 NUCLEOPORIN-LIKE PROTEIN 1"/>
    <property type="match status" value="1"/>
</dbReference>
<dbReference type="OMA" id="KVENVHQ"/>
<evidence type="ECO:0000256" key="1">
    <source>
        <dbReference type="ARBA" id="ARBA00004567"/>
    </source>
</evidence>
<evidence type="ECO:0000256" key="8">
    <source>
        <dbReference type="SAM" id="MobiDB-lite"/>
    </source>
</evidence>
<evidence type="ECO:0000256" key="7">
    <source>
        <dbReference type="ARBA" id="ARBA00023242"/>
    </source>
</evidence>
<feature type="region of interest" description="Disordered" evidence="8">
    <location>
        <begin position="468"/>
        <end position="502"/>
    </location>
</feature>
<gene>
    <name evidence="9" type="ORF">KP509_02G089900</name>
</gene>
<keyword evidence="7" id="KW-0539">Nucleus</keyword>
<dbReference type="PANTHER" id="PTHR13437:SF2">
    <property type="entry name" value="NUCLEOPORIN P58_P45"/>
    <property type="match status" value="1"/>
</dbReference>
<feature type="compositionally biased region" description="Low complexity" evidence="8">
    <location>
        <begin position="14"/>
        <end position="23"/>
    </location>
</feature>
<dbReference type="EMBL" id="CM035407">
    <property type="protein sequence ID" value="KAH7444732.1"/>
    <property type="molecule type" value="Genomic_DNA"/>
</dbReference>
<dbReference type="GO" id="GO:0015031">
    <property type="term" value="P:protein transport"/>
    <property type="evidence" value="ECO:0007669"/>
    <property type="project" value="UniProtKB-KW"/>
</dbReference>
<feature type="region of interest" description="Disordered" evidence="8">
    <location>
        <begin position="307"/>
        <end position="326"/>
    </location>
</feature>
<evidence type="ECO:0000256" key="5">
    <source>
        <dbReference type="ARBA" id="ARBA00023010"/>
    </source>
</evidence>
<evidence type="ECO:0000313" key="10">
    <source>
        <dbReference type="Proteomes" id="UP000825935"/>
    </source>
</evidence>
<evidence type="ECO:0000256" key="3">
    <source>
        <dbReference type="ARBA" id="ARBA00022816"/>
    </source>
</evidence>
<proteinExistence type="predicted"/>
<dbReference type="InterPro" id="IPR024882">
    <property type="entry name" value="NUP58/p45/49"/>
</dbReference>
<dbReference type="GO" id="GO:0017056">
    <property type="term" value="F:structural constituent of nuclear pore"/>
    <property type="evidence" value="ECO:0007669"/>
    <property type="project" value="InterPro"/>
</dbReference>
<comment type="caution">
    <text evidence="9">The sequence shown here is derived from an EMBL/GenBank/DDBJ whole genome shotgun (WGS) entry which is preliminary data.</text>
</comment>
<accession>A0A8T2VBI3</accession>
<dbReference type="GO" id="GO:0008139">
    <property type="term" value="F:nuclear localization sequence binding"/>
    <property type="evidence" value="ECO:0007669"/>
    <property type="project" value="InterPro"/>
</dbReference>
<feature type="region of interest" description="Disordered" evidence="8">
    <location>
        <begin position="14"/>
        <end position="33"/>
    </location>
</feature>
<keyword evidence="6" id="KW-0906">Nuclear pore complex</keyword>
<evidence type="ECO:0008006" key="11">
    <source>
        <dbReference type="Google" id="ProtNLM"/>
    </source>
</evidence>
<evidence type="ECO:0000256" key="6">
    <source>
        <dbReference type="ARBA" id="ARBA00023132"/>
    </source>
</evidence>
<keyword evidence="3" id="KW-0509">mRNA transport</keyword>
<sequence>MAFSSPSPFFSAAAQSSPSPLFSTPQPNQPAPSQQHVYLITKDKAPVTYHNKWADLHTDSQNFLLQIETRILEYRDESRRLDQCDRLFDSLALNEGFEVDATRISQELGGISTGMERDKVLLQELMKTAKDLMRDAEVAVRSFVALRSRFARAAGPALPSSSMSTSGTMVPVGGSGTPGSTQLITPTLPVEEFYSGVPIKPSPFLQHTVSRFEHQLQEYRQWVEELERLLFAENDENGKGSTRHSVLQSLPLVLTNIHDFFIHVAAKVETLHQQIWSRRTMYLANQRKKGDDTNPFLEADRREVAKREAAAKRVHPTLQASSTSQISTQAGGLLSAVTPATTSSSGASASSTTVLPGSSSFPGFNTAGTLSSSAASTPFSASSSPLFGVSSAPSPSIFGSTGASTSSLFGSGTSSSLFGSGMASGTTPSLSTFSGASTGSTTGGLFGGTSMPSSGLFGTSSSTGSLFGSNVQPFGSGPPPFGMGTTQGTTATKAKSRTTRRK</sequence>
<protein>
    <recommendedName>
        <fullName evidence="11">Nuclear pore complex protein NUP58</fullName>
    </recommendedName>
</protein>
<organism evidence="9 10">
    <name type="scientific">Ceratopteris richardii</name>
    <name type="common">Triangle waterfern</name>
    <dbReference type="NCBI Taxonomy" id="49495"/>
    <lineage>
        <taxon>Eukaryota</taxon>
        <taxon>Viridiplantae</taxon>
        <taxon>Streptophyta</taxon>
        <taxon>Embryophyta</taxon>
        <taxon>Tracheophyta</taxon>
        <taxon>Polypodiopsida</taxon>
        <taxon>Polypodiidae</taxon>
        <taxon>Polypodiales</taxon>
        <taxon>Pteridineae</taxon>
        <taxon>Pteridaceae</taxon>
        <taxon>Parkerioideae</taxon>
        <taxon>Ceratopteris</taxon>
    </lineage>
</organism>
<keyword evidence="4" id="KW-0653">Protein transport</keyword>
<dbReference type="Proteomes" id="UP000825935">
    <property type="component" value="Chromosome 2"/>
</dbReference>
<evidence type="ECO:0000256" key="4">
    <source>
        <dbReference type="ARBA" id="ARBA00022927"/>
    </source>
</evidence>